<dbReference type="PROSITE" id="PS51449">
    <property type="entry name" value="MTTASE_N"/>
    <property type="match status" value="1"/>
</dbReference>
<protein>
    <recommendedName>
        <fullName evidence="3">tRNA (N(6)-L-threonylcarbamoyladenosine(37)-C(2))-methylthiotransferase</fullName>
        <ecNumber evidence="3">2.8.4.5</ecNumber>
    </recommendedName>
    <alternativeName>
        <fullName evidence="10">tRNA-t(6)A37 methylthiotransferase</fullName>
    </alternativeName>
</protein>
<dbReference type="GO" id="GO:0005783">
    <property type="term" value="C:endoplasmic reticulum"/>
    <property type="evidence" value="ECO:0007669"/>
    <property type="project" value="TreeGrafter"/>
</dbReference>
<dbReference type="OrthoDB" id="1730074at2759"/>
<dbReference type="InterPro" id="IPR020612">
    <property type="entry name" value="Methylthiotransferase_CS"/>
</dbReference>
<evidence type="ECO:0000256" key="2">
    <source>
        <dbReference type="ARBA" id="ARBA00002399"/>
    </source>
</evidence>
<evidence type="ECO:0000256" key="1">
    <source>
        <dbReference type="ARBA" id="ARBA00001966"/>
    </source>
</evidence>
<dbReference type="SUPFAM" id="SSF102114">
    <property type="entry name" value="Radical SAM enzymes"/>
    <property type="match status" value="1"/>
</dbReference>
<evidence type="ECO:0000256" key="10">
    <source>
        <dbReference type="ARBA" id="ARBA00031213"/>
    </source>
</evidence>
<dbReference type="SFLD" id="SFLDS00029">
    <property type="entry name" value="Radical_SAM"/>
    <property type="match status" value="1"/>
</dbReference>
<dbReference type="GO" id="GO:0046872">
    <property type="term" value="F:metal ion binding"/>
    <property type="evidence" value="ECO:0007669"/>
    <property type="project" value="UniProtKB-KW"/>
</dbReference>
<evidence type="ECO:0000259" key="14">
    <source>
        <dbReference type="PROSITE" id="PS51918"/>
    </source>
</evidence>
<evidence type="ECO:0000256" key="9">
    <source>
        <dbReference type="ARBA" id="ARBA00023014"/>
    </source>
</evidence>
<evidence type="ECO:0000259" key="13">
    <source>
        <dbReference type="PROSITE" id="PS51449"/>
    </source>
</evidence>
<dbReference type="InterPro" id="IPR058240">
    <property type="entry name" value="rSAM_sf"/>
</dbReference>
<dbReference type="PROSITE" id="PS50926">
    <property type="entry name" value="TRAM"/>
    <property type="match status" value="1"/>
</dbReference>
<dbReference type="Proteomes" id="UP001163046">
    <property type="component" value="Unassembled WGS sequence"/>
</dbReference>
<comment type="caution">
    <text evidence="15">The sequence shown here is derived from an EMBL/GenBank/DDBJ whole genome shotgun (WGS) entry which is preliminary data.</text>
</comment>
<evidence type="ECO:0000256" key="8">
    <source>
        <dbReference type="ARBA" id="ARBA00023004"/>
    </source>
</evidence>
<feature type="domain" description="TRAM" evidence="12">
    <location>
        <begin position="290"/>
        <end position="353"/>
    </location>
</feature>
<comment type="catalytic activity">
    <reaction evidence="11">
        <text>N(6)-L-threonylcarbamoyladenosine(37) in tRNA + (sulfur carrier)-SH + AH2 + 2 S-adenosyl-L-methionine = 2-methylsulfanyl-N(6)-L-threonylcarbamoyladenosine(37) in tRNA + (sulfur carrier)-H + 5'-deoxyadenosine + L-methionine + A + S-adenosyl-L-homocysteine + 2 H(+)</text>
        <dbReference type="Rhea" id="RHEA:37075"/>
        <dbReference type="Rhea" id="RHEA-COMP:10163"/>
        <dbReference type="Rhea" id="RHEA-COMP:11092"/>
        <dbReference type="Rhea" id="RHEA-COMP:14737"/>
        <dbReference type="Rhea" id="RHEA-COMP:14739"/>
        <dbReference type="ChEBI" id="CHEBI:13193"/>
        <dbReference type="ChEBI" id="CHEBI:15378"/>
        <dbReference type="ChEBI" id="CHEBI:17319"/>
        <dbReference type="ChEBI" id="CHEBI:17499"/>
        <dbReference type="ChEBI" id="CHEBI:29917"/>
        <dbReference type="ChEBI" id="CHEBI:57844"/>
        <dbReference type="ChEBI" id="CHEBI:57856"/>
        <dbReference type="ChEBI" id="CHEBI:59789"/>
        <dbReference type="ChEBI" id="CHEBI:64428"/>
        <dbReference type="ChEBI" id="CHEBI:74418"/>
        <dbReference type="ChEBI" id="CHEBI:74420"/>
        <dbReference type="EC" id="2.8.4.5"/>
    </reaction>
</comment>
<evidence type="ECO:0000256" key="11">
    <source>
        <dbReference type="ARBA" id="ARBA00051661"/>
    </source>
</evidence>
<keyword evidence="4" id="KW-0004">4Fe-4S</keyword>
<evidence type="ECO:0000313" key="16">
    <source>
        <dbReference type="Proteomes" id="UP001163046"/>
    </source>
</evidence>
<comment type="cofactor">
    <cofactor evidence="1">
        <name>[4Fe-4S] cluster</name>
        <dbReference type="ChEBI" id="CHEBI:49883"/>
    </cofactor>
</comment>
<feature type="domain" description="Radical SAM core" evidence="14">
    <location>
        <begin position="80"/>
        <end position="292"/>
    </location>
</feature>
<dbReference type="EMBL" id="MU827788">
    <property type="protein sequence ID" value="KAJ7331611.1"/>
    <property type="molecule type" value="Genomic_DNA"/>
</dbReference>
<keyword evidence="5 15" id="KW-0808">Transferase</keyword>
<reference evidence="15" key="1">
    <citation type="submission" date="2023-01" db="EMBL/GenBank/DDBJ databases">
        <title>Genome assembly of the deep-sea coral Lophelia pertusa.</title>
        <authorList>
            <person name="Herrera S."/>
            <person name="Cordes E."/>
        </authorList>
    </citation>
    <scope>NUCLEOTIDE SEQUENCE</scope>
    <source>
        <strain evidence="15">USNM1676648</strain>
        <tissue evidence="15">Polyp</tissue>
    </source>
</reference>
<dbReference type="AlphaFoldDB" id="A0A9W9YF25"/>
<dbReference type="InterPro" id="IPR007197">
    <property type="entry name" value="rSAM"/>
</dbReference>
<evidence type="ECO:0000256" key="3">
    <source>
        <dbReference type="ARBA" id="ARBA00013273"/>
    </source>
</evidence>
<dbReference type="Gene3D" id="3.80.30.20">
    <property type="entry name" value="tm_1862 like domain"/>
    <property type="match status" value="1"/>
</dbReference>
<dbReference type="PANTHER" id="PTHR11918:SF45">
    <property type="entry name" value="THREONYLCARBAMOYLADENOSINE TRNA METHYLTHIOTRANSFERASE"/>
    <property type="match status" value="1"/>
</dbReference>
<evidence type="ECO:0000256" key="7">
    <source>
        <dbReference type="ARBA" id="ARBA00022723"/>
    </source>
</evidence>
<keyword evidence="16" id="KW-1185">Reference proteome</keyword>
<dbReference type="InterPro" id="IPR013848">
    <property type="entry name" value="Methylthiotransferase_N"/>
</dbReference>
<evidence type="ECO:0000256" key="6">
    <source>
        <dbReference type="ARBA" id="ARBA00022691"/>
    </source>
</evidence>
<dbReference type="PROSITE" id="PS01278">
    <property type="entry name" value="MTTASE_RADICAL"/>
    <property type="match status" value="1"/>
</dbReference>
<dbReference type="GO" id="GO:0051539">
    <property type="term" value="F:4 iron, 4 sulfur cluster binding"/>
    <property type="evidence" value="ECO:0007669"/>
    <property type="project" value="UniProtKB-KW"/>
</dbReference>
<dbReference type="Pfam" id="PF01938">
    <property type="entry name" value="TRAM"/>
    <property type="match status" value="1"/>
</dbReference>
<evidence type="ECO:0000313" key="15">
    <source>
        <dbReference type="EMBL" id="KAJ7331611.1"/>
    </source>
</evidence>
<comment type="function">
    <text evidence="2">Catalyzes the methylthiolation of N6-threonylcarbamoyladenosine (t(6)A), leading to the formation of 2-methylthio-N6-threonylcarbamoyladenosine (ms(2)t(6)A) at position 37 in tRNAs that read codons beginning with adenine.</text>
</comment>
<gene>
    <name evidence="15" type="primary">CDKAL1</name>
    <name evidence="15" type="ORF">OS493_019198</name>
</gene>
<accession>A0A9W9YF25</accession>
<dbReference type="GO" id="GO:0035598">
    <property type="term" value="F:tRNA (N(6)-L-threonylcarbamoyladenosine(37)-C(2))-methylthiotransferase activity"/>
    <property type="evidence" value="ECO:0007669"/>
    <property type="project" value="UniProtKB-EC"/>
</dbReference>
<dbReference type="Gene3D" id="3.30.750.200">
    <property type="match status" value="1"/>
</dbReference>
<keyword evidence="7" id="KW-0479">Metal-binding</keyword>
<name>A0A9W9YF25_9CNID</name>
<feature type="domain" description="MTTase N-terminal" evidence="13">
    <location>
        <begin position="1"/>
        <end position="52"/>
    </location>
</feature>
<dbReference type="PANTHER" id="PTHR11918">
    <property type="entry name" value="RADICAL SAM PROTEINS"/>
    <property type="match status" value="1"/>
</dbReference>
<keyword evidence="9" id="KW-0411">Iron-sulfur</keyword>
<dbReference type="SMART" id="SM00729">
    <property type="entry name" value="Elp3"/>
    <property type="match status" value="1"/>
</dbReference>
<evidence type="ECO:0000259" key="12">
    <source>
        <dbReference type="PROSITE" id="PS50926"/>
    </source>
</evidence>
<dbReference type="InterPro" id="IPR002792">
    <property type="entry name" value="TRAM_dom"/>
</dbReference>
<dbReference type="InterPro" id="IPR006638">
    <property type="entry name" value="Elp3/MiaA/NifB-like_rSAM"/>
</dbReference>
<dbReference type="EC" id="2.8.4.5" evidence="3"/>
<dbReference type="PROSITE" id="PS51918">
    <property type="entry name" value="RADICAL_SAM"/>
    <property type="match status" value="1"/>
</dbReference>
<dbReference type="Pfam" id="PF04055">
    <property type="entry name" value="Radical_SAM"/>
    <property type="match status" value="1"/>
</dbReference>
<dbReference type="SFLD" id="SFLDG01082">
    <property type="entry name" value="B12-binding_domain_containing"/>
    <property type="match status" value="1"/>
</dbReference>
<keyword evidence="6" id="KW-0949">S-adenosyl-L-methionine</keyword>
<dbReference type="InterPro" id="IPR023404">
    <property type="entry name" value="rSAM_horseshoe"/>
</dbReference>
<evidence type="ECO:0000256" key="4">
    <source>
        <dbReference type="ARBA" id="ARBA00022485"/>
    </source>
</evidence>
<keyword evidence="8" id="KW-0408">Iron</keyword>
<sequence>MQSKGHKNLTKHLVVAGCVPQGQPKHQSIKGISVIGVQQIDRVVEVVEETLKGHTVRLLGQKKVGGKKAGGAPLDLPKIRKNPLIEIIAINTGCLNQCTYCKTKHARGDLGSYPPEEIVARAKQAFEEGVVELWLTSEDTGAYGGMMRIGMTNPPYILETLGGNGQNTKPSSSVQFSTCSSSECIGQRARDMKREYCADDFRHVVDFLKDKVPGITIATDVICGFPTETWEDFQETVALVEQYKFPSLFINQFYPRPGTPAARMKRLPTEEVKKRTRVISKVFHGYHPYGHKVGERQTVLITEDAKDQVHFVGHNKYYDQVLIHKSEGELMGKMVQVEIYVSRRTLSNGARIA</sequence>
<organism evidence="15 16">
    <name type="scientific">Desmophyllum pertusum</name>
    <dbReference type="NCBI Taxonomy" id="174260"/>
    <lineage>
        <taxon>Eukaryota</taxon>
        <taxon>Metazoa</taxon>
        <taxon>Cnidaria</taxon>
        <taxon>Anthozoa</taxon>
        <taxon>Hexacorallia</taxon>
        <taxon>Scleractinia</taxon>
        <taxon>Caryophylliina</taxon>
        <taxon>Caryophylliidae</taxon>
        <taxon>Desmophyllum</taxon>
    </lineage>
</organism>
<proteinExistence type="predicted"/>
<evidence type="ECO:0000256" key="5">
    <source>
        <dbReference type="ARBA" id="ARBA00022679"/>
    </source>
</evidence>